<keyword evidence="2" id="KW-1185">Reference proteome</keyword>
<dbReference type="Proteomes" id="UP000605361">
    <property type="component" value="Unassembled WGS sequence"/>
</dbReference>
<reference evidence="1" key="1">
    <citation type="submission" date="2020-11" db="EMBL/GenBank/DDBJ databases">
        <title>Whole-genome analyses of Nonomuraea sp. K274.</title>
        <authorList>
            <person name="Veyisoglu A."/>
        </authorList>
    </citation>
    <scope>NUCLEOTIDE SEQUENCE</scope>
    <source>
        <strain evidence="1">K274</strain>
    </source>
</reference>
<dbReference type="RefSeq" id="WP_195899060.1">
    <property type="nucleotide sequence ID" value="NZ_JADOGI010000112.1"/>
</dbReference>
<organism evidence="1 2">
    <name type="scientific">Nonomuraea cypriaca</name>
    <dbReference type="NCBI Taxonomy" id="1187855"/>
    <lineage>
        <taxon>Bacteria</taxon>
        <taxon>Bacillati</taxon>
        <taxon>Actinomycetota</taxon>
        <taxon>Actinomycetes</taxon>
        <taxon>Streptosporangiales</taxon>
        <taxon>Streptosporangiaceae</taxon>
        <taxon>Nonomuraea</taxon>
    </lineage>
</organism>
<accession>A0A931AC71</accession>
<sequence>MKFVIATSIAARLASNDLQQHIFASQSTVIQECNSNGETCLFDWDCCSWFCNWYNSNGAPDGHCRKGDQ</sequence>
<protein>
    <submittedName>
        <fullName evidence="1">Uncharacterized protein</fullName>
    </submittedName>
</protein>
<gene>
    <name evidence="1" type="ORF">ITP53_31310</name>
</gene>
<dbReference type="EMBL" id="JADOGI010000112">
    <property type="protein sequence ID" value="MBF8190136.1"/>
    <property type="molecule type" value="Genomic_DNA"/>
</dbReference>
<comment type="caution">
    <text evidence="1">The sequence shown here is derived from an EMBL/GenBank/DDBJ whole genome shotgun (WGS) entry which is preliminary data.</text>
</comment>
<evidence type="ECO:0000313" key="2">
    <source>
        <dbReference type="Proteomes" id="UP000605361"/>
    </source>
</evidence>
<name>A0A931AC71_9ACTN</name>
<proteinExistence type="predicted"/>
<dbReference type="AlphaFoldDB" id="A0A931AC71"/>
<evidence type="ECO:0000313" key="1">
    <source>
        <dbReference type="EMBL" id="MBF8190136.1"/>
    </source>
</evidence>